<proteinExistence type="predicted"/>
<dbReference type="Pfam" id="PF01661">
    <property type="entry name" value="Macro"/>
    <property type="match status" value="1"/>
</dbReference>
<dbReference type="InterPro" id="IPR002589">
    <property type="entry name" value="Macro_dom"/>
</dbReference>
<protein>
    <recommendedName>
        <fullName evidence="2">Macro domain-containing protein</fullName>
    </recommendedName>
</protein>
<dbReference type="CDD" id="cd02901">
    <property type="entry name" value="Macro_Poa1p-like"/>
    <property type="match status" value="1"/>
</dbReference>
<dbReference type="InterPro" id="IPR043472">
    <property type="entry name" value="Macro_dom-like"/>
</dbReference>
<dbReference type="AlphaFoldDB" id="A0A1P8EHE2"/>
<evidence type="ECO:0000313" key="4">
    <source>
        <dbReference type="Proteomes" id="UP000185674"/>
    </source>
</evidence>
<dbReference type="STRING" id="487316.BEN76_06195"/>
<name>A0A1P8EHE2_9GAMM</name>
<dbReference type="Proteomes" id="UP000185674">
    <property type="component" value="Chromosome"/>
</dbReference>
<dbReference type="PROSITE" id="PS51154">
    <property type="entry name" value="MACRO"/>
    <property type="match status" value="1"/>
</dbReference>
<dbReference type="SMART" id="SM00506">
    <property type="entry name" value="A1pp"/>
    <property type="match status" value="1"/>
</dbReference>
<accession>A0A1P8EHE2</accession>
<organism evidence="3 4">
    <name type="scientific">Acinetobacter soli</name>
    <dbReference type="NCBI Taxonomy" id="487316"/>
    <lineage>
        <taxon>Bacteria</taxon>
        <taxon>Pseudomonadati</taxon>
        <taxon>Pseudomonadota</taxon>
        <taxon>Gammaproteobacteria</taxon>
        <taxon>Moraxellales</taxon>
        <taxon>Moraxellaceae</taxon>
        <taxon>Acinetobacter</taxon>
    </lineage>
</organism>
<dbReference type="GO" id="GO:0140291">
    <property type="term" value="P:peptidyl-glutamate ADP-deribosylation"/>
    <property type="evidence" value="ECO:0007669"/>
    <property type="project" value="TreeGrafter"/>
</dbReference>
<dbReference type="SUPFAM" id="SSF52949">
    <property type="entry name" value="Macro domain-like"/>
    <property type="match status" value="1"/>
</dbReference>
<feature type="domain" description="Macro" evidence="2">
    <location>
        <begin position="1"/>
        <end position="155"/>
    </location>
</feature>
<reference evidence="3 4" key="1">
    <citation type="submission" date="2016-08" db="EMBL/GenBank/DDBJ databases">
        <title>Complete genome sequence of Acinetobacter baylyi strain GFJ2.</title>
        <authorList>
            <person name="Tabata M."/>
            <person name="Kuboki S."/>
            <person name="Gibu N."/>
            <person name="Kinouchi Y."/>
            <person name="Vangnai A."/>
            <person name="Kasai D."/>
            <person name="Fukuda M."/>
        </authorList>
    </citation>
    <scope>NUCLEOTIDE SEQUENCE [LARGE SCALE GENOMIC DNA]</scope>
    <source>
        <strain evidence="3 4">GFJ2</strain>
    </source>
</reference>
<dbReference type="InterPro" id="IPR050892">
    <property type="entry name" value="ADP-ribose_metab_enzymes"/>
</dbReference>
<evidence type="ECO:0000256" key="1">
    <source>
        <dbReference type="ARBA" id="ARBA00035885"/>
    </source>
</evidence>
<dbReference type="RefSeq" id="WP_076032605.1">
    <property type="nucleotide sequence ID" value="NZ_CP016896.1"/>
</dbReference>
<comment type="catalytic activity">
    <reaction evidence="1">
        <text>an N-(ADP-alpha-D-ribosyl)-thymidine in DNA + H2O = a thymidine in DNA + ADP-D-ribose</text>
        <dbReference type="Rhea" id="RHEA:71655"/>
        <dbReference type="Rhea" id="RHEA-COMP:13556"/>
        <dbReference type="Rhea" id="RHEA-COMP:18051"/>
        <dbReference type="ChEBI" id="CHEBI:15377"/>
        <dbReference type="ChEBI" id="CHEBI:57967"/>
        <dbReference type="ChEBI" id="CHEBI:137386"/>
        <dbReference type="ChEBI" id="CHEBI:191199"/>
    </reaction>
    <physiologicalReaction direction="left-to-right" evidence="1">
        <dbReference type="Rhea" id="RHEA:71656"/>
    </physiologicalReaction>
</comment>
<dbReference type="KEGG" id="asol:BEN76_06195"/>
<dbReference type="Gene3D" id="3.40.220.10">
    <property type="entry name" value="Leucine Aminopeptidase, subunit E, domain 1"/>
    <property type="match status" value="1"/>
</dbReference>
<gene>
    <name evidence="3" type="ORF">BEN76_06195</name>
</gene>
<dbReference type="EMBL" id="CP016896">
    <property type="protein sequence ID" value="APV35630.1"/>
    <property type="molecule type" value="Genomic_DNA"/>
</dbReference>
<dbReference type="PANTHER" id="PTHR12521">
    <property type="entry name" value="PROTEIN C6ORF130"/>
    <property type="match status" value="1"/>
</dbReference>
<dbReference type="PANTHER" id="PTHR12521:SF0">
    <property type="entry name" value="ADP-RIBOSE GLYCOHYDROLASE OARD1"/>
    <property type="match status" value="1"/>
</dbReference>
<evidence type="ECO:0000313" key="3">
    <source>
        <dbReference type="EMBL" id="APV35630.1"/>
    </source>
</evidence>
<evidence type="ECO:0000259" key="2">
    <source>
        <dbReference type="PROSITE" id="PS51154"/>
    </source>
</evidence>
<sequence>MLKFVSGDFFDYEADVRVNTVNCVGVMGAGVALVFKTKYPEMYKQYVKDCKNGLIRPGHPTIWSEGDMFSKQTHIINFPTKDHWRNKSEYSYVEDGLKWMQAYLKDVQGKTITLPALGCGHGGLDWNIVKKMIKAHLSDSNNEILIFEPSSSKNTKIKENYKDFVSLEKIGIKFIGLNESNYPEFLKPYFEKDIFVFNKKNLNQKYDYSLISSSKPENEEIELVKKLLLNNSDSFIFGGTKYDLCNANQKQKIGGQSSIFLPSGIANFIEKNSNEFNLEKLEICSFGNPWVSFDKSQFISSAIARMIYSKNTLITCTNIDWLISKKNIDIIIKQNIQIYFADYLDDGIENRLFFEAVQAKPISHIID</sequence>